<dbReference type="Gramene" id="PRQ48335">
    <property type="protein sequence ID" value="PRQ48335"/>
    <property type="gene ID" value="RchiOBHm_Chr2g0109531"/>
</dbReference>
<accession>A0A2P6RPH9</accession>
<organism evidence="1 2">
    <name type="scientific">Rosa chinensis</name>
    <name type="common">China rose</name>
    <dbReference type="NCBI Taxonomy" id="74649"/>
    <lineage>
        <taxon>Eukaryota</taxon>
        <taxon>Viridiplantae</taxon>
        <taxon>Streptophyta</taxon>
        <taxon>Embryophyta</taxon>
        <taxon>Tracheophyta</taxon>
        <taxon>Spermatophyta</taxon>
        <taxon>Magnoliopsida</taxon>
        <taxon>eudicotyledons</taxon>
        <taxon>Gunneridae</taxon>
        <taxon>Pentapetalae</taxon>
        <taxon>rosids</taxon>
        <taxon>fabids</taxon>
        <taxon>Rosales</taxon>
        <taxon>Rosaceae</taxon>
        <taxon>Rosoideae</taxon>
        <taxon>Rosoideae incertae sedis</taxon>
        <taxon>Rosa</taxon>
    </lineage>
</organism>
<reference evidence="1 2" key="1">
    <citation type="journal article" date="2018" name="Nat. Genet.">
        <title>The Rosa genome provides new insights in the design of modern roses.</title>
        <authorList>
            <person name="Bendahmane M."/>
        </authorList>
    </citation>
    <scope>NUCLEOTIDE SEQUENCE [LARGE SCALE GENOMIC DNA]</scope>
    <source>
        <strain evidence="2">cv. Old Blush</strain>
    </source>
</reference>
<evidence type="ECO:0000313" key="2">
    <source>
        <dbReference type="Proteomes" id="UP000238479"/>
    </source>
</evidence>
<name>A0A2P6RPH9_ROSCH</name>
<dbReference type="EMBL" id="PDCK01000040">
    <property type="protein sequence ID" value="PRQ48335.1"/>
    <property type="molecule type" value="Genomic_DNA"/>
</dbReference>
<comment type="caution">
    <text evidence="1">The sequence shown here is derived from an EMBL/GenBank/DDBJ whole genome shotgun (WGS) entry which is preliminary data.</text>
</comment>
<proteinExistence type="predicted"/>
<evidence type="ECO:0000313" key="1">
    <source>
        <dbReference type="EMBL" id="PRQ48335.1"/>
    </source>
</evidence>
<keyword evidence="2" id="KW-1185">Reference proteome</keyword>
<dbReference type="Proteomes" id="UP000238479">
    <property type="component" value="Chromosome 2"/>
</dbReference>
<dbReference type="AlphaFoldDB" id="A0A2P6RPH9"/>
<sequence>MENWRLRICGFGFLEDLVSVKQESKVEINLNDNDEEEDGSGDVKMDDVQGGIAYSLSLCLSLSISLKPINLPTLTTPSSFFKLL</sequence>
<gene>
    <name evidence="1" type="ORF">RchiOBHm_Chr2g0109531</name>
</gene>
<protein>
    <submittedName>
        <fullName evidence="1">Uncharacterized protein</fullName>
    </submittedName>
</protein>